<keyword evidence="5" id="KW-0804">Transcription</keyword>
<gene>
    <name evidence="7" type="ORF">GNF76_20375</name>
</gene>
<dbReference type="PRINTS" id="PR00032">
    <property type="entry name" value="HTHARAC"/>
</dbReference>
<dbReference type="SUPFAM" id="SSF46689">
    <property type="entry name" value="Homeodomain-like"/>
    <property type="match status" value="1"/>
</dbReference>
<evidence type="ECO:0000256" key="2">
    <source>
        <dbReference type="ARBA" id="ARBA00023015"/>
    </source>
</evidence>
<dbReference type="InterPro" id="IPR014710">
    <property type="entry name" value="RmlC-like_jellyroll"/>
</dbReference>
<dbReference type="GO" id="GO:0043565">
    <property type="term" value="F:sequence-specific DNA binding"/>
    <property type="evidence" value="ECO:0007669"/>
    <property type="project" value="InterPro"/>
</dbReference>
<name>A0A6I3W932_9PSED</name>
<dbReference type="Pfam" id="PF12833">
    <property type="entry name" value="HTH_18"/>
    <property type="match status" value="1"/>
</dbReference>
<dbReference type="SMART" id="SM00342">
    <property type="entry name" value="HTH_ARAC"/>
    <property type="match status" value="1"/>
</dbReference>
<dbReference type="EMBL" id="WNNK01000018">
    <property type="protein sequence ID" value="MUF06715.1"/>
    <property type="molecule type" value="Genomic_DNA"/>
</dbReference>
<dbReference type="InterPro" id="IPR003313">
    <property type="entry name" value="AraC-bd"/>
</dbReference>
<dbReference type="PANTHER" id="PTHR11019">
    <property type="entry name" value="HTH-TYPE TRANSCRIPTIONAL REGULATOR NIMR"/>
    <property type="match status" value="1"/>
</dbReference>
<reference evidence="7 8" key="1">
    <citation type="submission" date="2019-11" db="EMBL/GenBank/DDBJ databases">
        <title>Pseudomonas karstica sp. nov. and Pseudomonas spelaei sp. nov. from karst caves.</title>
        <authorList>
            <person name="Zeman M."/>
        </authorList>
    </citation>
    <scope>NUCLEOTIDE SEQUENCE [LARGE SCALE GENOMIC DNA]</scope>
    <source>
        <strain evidence="7 8">CCM 7893</strain>
    </source>
</reference>
<dbReference type="InterPro" id="IPR020449">
    <property type="entry name" value="Tscrpt_reg_AraC-type_HTH"/>
</dbReference>
<dbReference type="SUPFAM" id="SSF51182">
    <property type="entry name" value="RmlC-like cupins"/>
    <property type="match status" value="1"/>
</dbReference>
<dbReference type="Gene3D" id="1.10.10.60">
    <property type="entry name" value="Homeodomain-like"/>
    <property type="match status" value="1"/>
</dbReference>
<dbReference type="Gene3D" id="2.60.120.10">
    <property type="entry name" value="Jelly Rolls"/>
    <property type="match status" value="1"/>
</dbReference>
<evidence type="ECO:0000256" key="5">
    <source>
        <dbReference type="ARBA" id="ARBA00023163"/>
    </source>
</evidence>
<evidence type="ECO:0000259" key="6">
    <source>
        <dbReference type="PROSITE" id="PS01124"/>
    </source>
</evidence>
<dbReference type="AlphaFoldDB" id="A0A6I3W932"/>
<dbReference type="PROSITE" id="PS01124">
    <property type="entry name" value="HTH_ARAC_FAMILY_2"/>
    <property type="match status" value="1"/>
</dbReference>
<dbReference type="InterPro" id="IPR009057">
    <property type="entry name" value="Homeodomain-like_sf"/>
</dbReference>
<dbReference type="InterPro" id="IPR018060">
    <property type="entry name" value="HTH_AraC"/>
</dbReference>
<keyword evidence="3" id="KW-0238">DNA-binding</keyword>
<accession>A0A6I3W932</accession>
<evidence type="ECO:0000313" key="7">
    <source>
        <dbReference type="EMBL" id="MUF06715.1"/>
    </source>
</evidence>
<keyword evidence="1" id="KW-0678">Repressor</keyword>
<dbReference type="OrthoDB" id="9804543at2"/>
<keyword evidence="8" id="KW-1185">Reference proteome</keyword>
<dbReference type="Pfam" id="PF02311">
    <property type="entry name" value="AraC_binding"/>
    <property type="match status" value="1"/>
</dbReference>
<proteinExistence type="predicted"/>
<dbReference type="InterPro" id="IPR011051">
    <property type="entry name" value="RmlC_Cupin_sf"/>
</dbReference>
<dbReference type="CDD" id="cd06124">
    <property type="entry name" value="cupin_NimR-like_N"/>
    <property type="match status" value="1"/>
</dbReference>
<evidence type="ECO:0000256" key="1">
    <source>
        <dbReference type="ARBA" id="ARBA00022491"/>
    </source>
</evidence>
<dbReference type="Proteomes" id="UP000438196">
    <property type="component" value="Unassembled WGS sequence"/>
</dbReference>
<dbReference type="RefSeq" id="WP_155584919.1">
    <property type="nucleotide sequence ID" value="NZ_JBHSTH010000032.1"/>
</dbReference>
<evidence type="ECO:0000256" key="4">
    <source>
        <dbReference type="ARBA" id="ARBA00023159"/>
    </source>
</evidence>
<keyword evidence="4" id="KW-0010">Activator</keyword>
<evidence type="ECO:0000313" key="8">
    <source>
        <dbReference type="Proteomes" id="UP000438196"/>
    </source>
</evidence>
<protein>
    <submittedName>
        <fullName evidence="7">Helix-turn-helix domain-containing protein</fullName>
    </submittedName>
</protein>
<sequence>MLKKYINLPDFDALPAPVYFRYSEFEADTHASAHQHAWGSLDYSARGVMRFEVAGSRFMSPPQYALWIPPNTQHSSYNAQAIVYRSVYLAPELCEQLPPQPCTLTISDILKAILSDFAERDVNIPESEADVRLAQVLVDQLKQAPVHDCFLPYASNPGLLSVLEGMQADPGDNRALALWAQQVHVSERTLARQFVRELGMSFGEWRQRLRFLASIEALDSARSVQEVAFDLGYSTASAFIAMFQRQAGCTPEQYRRANIRSR</sequence>
<keyword evidence="2" id="KW-0805">Transcription regulation</keyword>
<organism evidence="7 8">
    <name type="scientific">Pseudomonas spelaei</name>
    <dbReference type="NCBI Taxonomy" id="1055469"/>
    <lineage>
        <taxon>Bacteria</taxon>
        <taxon>Pseudomonadati</taxon>
        <taxon>Pseudomonadota</taxon>
        <taxon>Gammaproteobacteria</taxon>
        <taxon>Pseudomonadales</taxon>
        <taxon>Pseudomonadaceae</taxon>
        <taxon>Pseudomonas</taxon>
    </lineage>
</organism>
<evidence type="ECO:0000256" key="3">
    <source>
        <dbReference type="ARBA" id="ARBA00023125"/>
    </source>
</evidence>
<dbReference type="FunFam" id="1.10.10.60:FF:000132">
    <property type="entry name" value="AraC family transcriptional regulator"/>
    <property type="match status" value="1"/>
</dbReference>
<dbReference type="PANTHER" id="PTHR11019:SF190">
    <property type="entry name" value="ARAC-FAMILY REGULATORY PROTEIN"/>
    <property type="match status" value="1"/>
</dbReference>
<comment type="caution">
    <text evidence="7">The sequence shown here is derived from an EMBL/GenBank/DDBJ whole genome shotgun (WGS) entry which is preliminary data.</text>
</comment>
<feature type="domain" description="HTH araC/xylS-type" evidence="6">
    <location>
        <begin position="160"/>
        <end position="257"/>
    </location>
</feature>
<dbReference type="GO" id="GO:0003700">
    <property type="term" value="F:DNA-binding transcription factor activity"/>
    <property type="evidence" value="ECO:0007669"/>
    <property type="project" value="InterPro"/>
</dbReference>